<dbReference type="KEGG" id="ksd:KS2013_114"/>
<gene>
    <name evidence="1" type="ORF">KS2013_114</name>
</gene>
<reference evidence="2" key="1">
    <citation type="submission" date="2015-08" db="EMBL/GenBank/DDBJ databases">
        <authorList>
            <person name="Kim K.M."/>
        </authorList>
    </citation>
    <scope>NUCLEOTIDE SEQUENCE [LARGE SCALE GENOMIC DNA]</scope>
    <source>
        <strain evidence="2">KCTC 23892</strain>
    </source>
</reference>
<organism evidence="1 2">
    <name type="scientific">Kangiella sediminilitoris</name>
    <dbReference type="NCBI Taxonomy" id="1144748"/>
    <lineage>
        <taxon>Bacteria</taxon>
        <taxon>Pseudomonadati</taxon>
        <taxon>Pseudomonadota</taxon>
        <taxon>Gammaproteobacteria</taxon>
        <taxon>Kangiellales</taxon>
        <taxon>Kangiellaceae</taxon>
        <taxon>Kangiella</taxon>
    </lineage>
</organism>
<dbReference type="PROSITE" id="PS51257">
    <property type="entry name" value="PROKAR_LIPOPROTEIN"/>
    <property type="match status" value="1"/>
</dbReference>
<evidence type="ECO:0008006" key="3">
    <source>
        <dbReference type="Google" id="ProtNLM"/>
    </source>
</evidence>
<keyword evidence="2" id="KW-1185">Reference proteome</keyword>
<proteinExistence type="predicted"/>
<dbReference type="AlphaFoldDB" id="A0A1B3B7S7"/>
<dbReference type="Proteomes" id="UP000094147">
    <property type="component" value="Chromosome"/>
</dbReference>
<accession>A0A1B3B7S7</accession>
<sequence>MFALKKIMVLLGLLTLIGCEPTLDKESSFEEVISVLSENFERNQTNFSKIVNFYKENGSLSLEEELLCPYQETDTKERLLENIDNKEYLKIKPICDLHAVTKTYNTIIWDNKVILSSYQNRTDGYINVFSYYYTPQVGSDMKECPDYGVKQREEKGSCLIPLTDKWFIEYRYLPVPKSNP</sequence>
<name>A0A1B3B7S7_9GAMM</name>
<evidence type="ECO:0000313" key="1">
    <source>
        <dbReference type="EMBL" id="AOE48844.1"/>
    </source>
</evidence>
<dbReference type="EMBL" id="CP012418">
    <property type="protein sequence ID" value="AOE48844.1"/>
    <property type="molecule type" value="Genomic_DNA"/>
</dbReference>
<dbReference type="STRING" id="1144748.KS2013_114"/>
<evidence type="ECO:0000313" key="2">
    <source>
        <dbReference type="Proteomes" id="UP000094147"/>
    </source>
</evidence>
<protein>
    <recommendedName>
        <fullName evidence="3">Lipoprotein</fullName>
    </recommendedName>
</protein>